<dbReference type="PROSITE" id="PS50118">
    <property type="entry name" value="HMG_BOX_2"/>
    <property type="match status" value="1"/>
</dbReference>
<dbReference type="CDD" id="cd01389">
    <property type="entry name" value="HMG-box_ROX1-like"/>
    <property type="match status" value="1"/>
</dbReference>
<dbReference type="GO" id="GO:0030154">
    <property type="term" value="P:cell differentiation"/>
    <property type="evidence" value="ECO:0007669"/>
    <property type="project" value="TreeGrafter"/>
</dbReference>
<keyword evidence="2" id="KW-0804">Transcription</keyword>
<evidence type="ECO:0000313" key="6">
    <source>
        <dbReference type="Proteomes" id="UP001303115"/>
    </source>
</evidence>
<organism evidence="5 6">
    <name type="scientific">Parachaetomium inaequale</name>
    <dbReference type="NCBI Taxonomy" id="2588326"/>
    <lineage>
        <taxon>Eukaryota</taxon>
        <taxon>Fungi</taxon>
        <taxon>Dikarya</taxon>
        <taxon>Ascomycota</taxon>
        <taxon>Pezizomycotina</taxon>
        <taxon>Sordariomycetes</taxon>
        <taxon>Sordariomycetidae</taxon>
        <taxon>Sordariales</taxon>
        <taxon>Chaetomiaceae</taxon>
        <taxon>Parachaetomium</taxon>
    </lineage>
</organism>
<keyword evidence="1 3" id="KW-0238">DNA-binding</keyword>
<dbReference type="AlphaFoldDB" id="A0AAN6P5T9"/>
<dbReference type="InterPro" id="IPR036910">
    <property type="entry name" value="HMG_box_dom_sf"/>
</dbReference>
<dbReference type="Proteomes" id="UP001303115">
    <property type="component" value="Unassembled WGS sequence"/>
</dbReference>
<dbReference type="PANTHER" id="PTHR10270:SF161">
    <property type="entry name" value="SEX-DETERMINING REGION Y PROTEIN"/>
    <property type="match status" value="1"/>
</dbReference>
<dbReference type="PANTHER" id="PTHR10270">
    <property type="entry name" value="SOX TRANSCRIPTION FACTOR"/>
    <property type="match status" value="1"/>
</dbReference>
<protein>
    <submittedName>
        <fullName evidence="5">Mat A-3</fullName>
    </submittedName>
</protein>
<gene>
    <name evidence="5" type="ORF">C8A01DRAFT_20613</name>
</gene>
<comment type="caution">
    <text evidence="5">The sequence shown here is derived from an EMBL/GenBank/DDBJ whole genome shotgun (WGS) entry which is preliminary data.</text>
</comment>
<evidence type="ECO:0000256" key="3">
    <source>
        <dbReference type="PROSITE-ProRule" id="PRU00267"/>
    </source>
</evidence>
<dbReference type="GO" id="GO:0000122">
    <property type="term" value="P:negative regulation of transcription by RNA polymerase II"/>
    <property type="evidence" value="ECO:0007669"/>
    <property type="project" value="TreeGrafter"/>
</dbReference>
<dbReference type="EMBL" id="MU854626">
    <property type="protein sequence ID" value="KAK4032296.1"/>
    <property type="molecule type" value="Genomic_DNA"/>
</dbReference>
<evidence type="ECO:0000256" key="1">
    <source>
        <dbReference type="ARBA" id="ARBA00023125"/>
    </source>
</evidence>
<dbReference type="Gene3D" id="1.10.30.10">
    <property type="entry name" value="High mobility group box domain"/>
    <property type="match status" value="1"/>
</dbReference>
<dbReference type="InterPro" id="IPR050140">
    <property type="entry name" value="SRY-related_HMG-box_TF-like"/>
</dbReference>
<dbReference type="Pfam" id="PF00505">
    <property type="entry name" value="HMG_box"/>
    <property type="match status" value="1"/>
</dbReference>
<keyword evidence="3" id="KW-0539">Nucleus</keyword>
<dbReference type="SMART" id="SM00398">
    <property type="entry name" value="HMG"/>
    <property type="match status" value="1"/>
</dbReference>
<dbReference type="SUPFAM" id="SSF47095">
    <property type="entry name" value="HMG-box"/>
    <property type="match status" value="1"/>
</dbReference>
<feature type="DNA-binding region" description="HMG box" evidence="3">
    <location>
        <begin position="123"/>
        <end position="191"/>
    </location>
</feature>
<dbReference type="InterPro" id="IPR009071">
    <property type="entry name" value="HMG_box_dom"/>
</dbReference>
<evidence type="ECO:0000256" key="2">
    <source>
        <dbReference type="ARBA" id="ARBA00023163"/>
    </source>
</evidence>
<dbReference type="GO" id="GO:0000978">
    <property type="term" value="F:RNA polymerase II cis-regulatory region sequence-specific DNA binding"/>
    <property type="evidence" value="ECO:0007669"/>
    <property type="project" value="TreeGrafter"/>
</dbReference>
<accession>A0AAN6P5T9</accession>
<evidence type="ECO:0000313" key="5">
    <source>
        <dbReference type="EMBL" id="KAK4032296.1"/>
    </source>
</evidence>
<dbReference type="GO" id="GO:0001228">
    <property type="term" value="F:DNA-binding transcription activator activity, RNA polymerase II-specific"/>
    <property type="evidence" value="ECO:0007669"/>
    <property type="project" value="TreeGrafter"/>
</dbReference>
<evidence type="ECO:0000259" key="4">
    <source>
        <dbReference type="PROSITE" id="PS50118"/>
    </source>
</evidence>
<dbReference type="GO" id="GO:0005634">
    <property type="term" value="C:nucleus"/>
    <property type="evidence" value="ECO:0007669"/>
    <property type="project" value="UniProtKB-UniRule"/>
</dbReference>
<proteinExistence type="predicted"/>
<keyword evidence="6" id="KW-1185">Reference proteome</keyword>
<name>A0AAN6P5T9_9PEZI</name>
<feature type="domain" description="HMG box" evidence="4">
    <location>
        <begin position="123"/>
        <end position="191"/>
    </location>
</feature>
<reference evidence="6" key="1">
    <citation type="journal article" date="2023" name="Mol. Phylogenet. Evol.">
        <title>Genome-scale phylogeny and comparative genomics of the fungal order Sordariales.</title>
        <authorList>
            <person name="Hensen N."/>
            <person name="Bonometti L."/>
            <person name="Westerberg I."/>
            <person name="Brannstrom I.O."/>
            <person name="Guillou S."/>
            <person name="Cros-Aarteil S."/>
            <person name="Calhoun S."/>
            <person name="Haridas S."/>
            <person name="Kuo A."/>
            <person name="Mondo S."/>
            <person name="Pangilinan J."/>
            <person name="Riley R."/>
            <person name="LaButti K."/>
            <person name="Andreopoulos B."/>
            <person name="Lipzen A."/>
            <person name="Chen C."/>
            <person name="Yan M."/>
            <person name="Daum C."/>
            <person name="Ng V."/>
            <person name="Clum A."/>
            <person name="Steindorff A."/>
            <person name="Ohm R.A."/>
            <person name="Martin F."/>
            <person name="Silar P."/>
            <person name="Natvig D.O."/>
            <person name="Lalanne C."/>
            <person name="Gautier V."/>
            <person name="Ament-Velasquez S.L."/>
            <person name="Kruys A."/>
            <person name="Hutchinson M.I."/>
            <person name="Powell A.J."/>
            <person name="Barry K."/>
            <person name="Miller A.N."/>
            <person name="Grigoriev I.V."/>
            <person name="Debuchy R."/>
            <person name="Gladieux P."/>
            <person name="Hiltunen Thoren M."/>
            <person name="Johannesson H."/>
        </authorList>
    </citation>
    <scope>NUCLEOTIDE SEQUENCE [LARGE SCALE GENOMIC DNA]</scope>
    <source>
        <strain evidence="6">CBS 284.82</strain>
    </source>
</reference>
<sequence length="224" mass="25140">MTSHVTGNISGDMASAPPLAFVFSGNEMIVQFTANNDELAASLMMVGLALENYRNVVDGKHAVIVRSKAEPTQYCITSVPYAQTLNEADYYIIKSTEMEDDATLQRPVTPKVVSRADVIKLGIRRPRNPFIIYRQWMSPKIHASNPSVTAACISQVVAKTWQLEKPEVKAHFKVLADEEDRIHKEMYPGYRYVAARRNPQLPPSKRNLPYDPMTVDERLIAAGF</sequence>